<organism evidence="12 13">
    <name type="scientific">Seminavis robusta</name>
    <dbReference type="NCBI Taxonomy" id="568900"/>
    <lineage>
        <taxon>Eukaryota</taxon>
        <taxon>Sar</taxon>
        <taxon>Stramenopiles</taxon>
        <taxon>Ochrophyta</taxon>
        <taxon>Bacillariophyta</taxon>
        <taxon>Bacillariophyceae</taxon>
        <taxon>Bacillariophycidae</taxon>
        <taxon>Naviculales</taxon>
        <taxon>Naviculaceae</taxon>
        <taxon>Seminavis</taxon>
    </lineage>
</organism>
<evidence type="ECO:0000256" key="7">
    <source>
        <dbReference type="ARBA" id="ARBA00047899"/>
    </source>
</evidence>
<accession>A0A9N8F0Y6</accession>
<dbReference type="InterPro" id="IPR011009">
    <property type="entry name" value="Kinase-like_dom_sf"/>
</dbReference>
<dbReference type="GO" id="GO:0035556">
    <property type="term" value="P:intracellular signal transduction"/>
    <property type="evidence" value="ECO:0007669"/>
    <property type="project" value="TreeGrafter"/>
</dbReference>
<evidence type="ECO:0000313" key="12">
    <source>
        <dbReference type="EMBL" id="CAB9530642.1"/>
    </source>
</evidence>
<keyword evidence="3" id="KW-0808">Transferase</keyword>
<evidence type="ECO:0000256" key="10">
    <source>
        <dbReference type="SAM" id="MobiDB-lite"/>
    </source>
</evidence>
<evidence type="ECO:0000256" key="1">
    <source>
        <dbReference type="ARBA" id="ARBA00012513"/>
    </source>
</evidence>
<dbReference type="InterPro" id="IPR050236">
    <property type="entry name" value="Ser_Thr_kinase_AGC"/>
</dbReference>
<dbReference type="SUPFAM" id="SSF48452">
    <property type="entry name" value="TPR-like"/>
    <property type="match status" value="1"/>
</dbReference>
<dbReference type="PANTHER" id="PTHR24356">
    <property type="entry name" value="SERINE/THREONINE-PROTEIN KINASE"/>
    <property type="match status" value="1"/>
</dbReference>
<dbReference type="PROSITE" id="PS00108">
    <property type="entry name" value="PROTEIN_KINASE_ST"/>
    <property type="match status" value="1"/>
</dbReference>
<dbReference type="SMART" id="SM00220">
    <property type="entry name" value="S_TKc"/>
    <property type="match status" value="1"/>
</dbReference>
<protein>
    <recommendedName>
        <fullName evidence="1">non-specific serine/threonine protein kinase</fullName>
        <ecNumber evidence="1">2.7.11.1</ecNumber>
    </recommendedName>
</protein>
<feature type="domain" description="Protein kinase" evidence="11">
    <location>
        <begin position="203"/>
        <end position="506"/>
    </location>
</feature>
<reference evidence="12" key="1">
    <citation type="submission" date="2020-06" db="EMBL/GenBank/DDBJ databases">
        <authorList>
            <consortium name="Plant Systems Biology data submission"/>
        </authorList>
    </citation>
    <scope>NUCLEOTIDE SEQUENCE</scope>
    <source>
        <strain evidence="12">D6</strain>
    </source>
</reference>
<dbReference type="InterPro" id="IPR045270">
    <property type="entry name" value="STKc_AGC"/>
</dbReference>
<evidence type="ECO:0000256" key="6">
    <source>
        <dbReference type="ARBA" id="ARBA00022840"/>
    </source>
</evidence>
<evidence type="ECO:0000256" key="9">
    <source>
        <dbReference type="PROSITE-ProRule" id="PRU10141"/>
    </source>
</evidence>
<keyword evidence="4 9" id="KW-0547">Nucleotide-binding</keyword>
<dbReference type="GO" id="GO:0004674">
    <property type="term" value="F:protein serine/threonine kinase activity"/>
    <property type="evidence" value="ECO:0007669"/>
    <property type="project" value="UniProtKB-KW"/>
</dbReference>
<keyword evidence="2" id="KW-0723">Serine/threonine-protein kinase</keyword>
<sequence length="885" mass="101043">MTEPTADQDGIEHNNPEDLRQLGNHQFSQQNYEMAAHFYTQAMEILNVQDSGDKADKDDAPTALLLNLCNRSACYFQMEMYEEAKKDAETAWNALPQLSNVKAAYRLAKTCIALGKFAEGKDIILQVIQIIEEAEVAARKEEEGDGNPRKPPKEKTPEEDAAKAAAKKNLQTQRKAFEEQMKTLEKKQKNQGKEPPKISIRDFTIGDELGFGNFSEIYKVKHKSTGKQFALKRINKKKAKELGNKQHPNVHNEIFMERRILCERISATKNTQHPFIVQMHAAFDDYEHIYYCMDLHVECGDLWSRLKYNKKMVGSHRSQAKRWCYQLVDALEHMHKHGIVHRDLKPENILLDSRNHIIVIDFGTAKDLVFTNLNGPEFVGTPDFMSPEAVKGGRSENKDRSAEEYPDADCGADLWALGAVAYILHTGETPFWSPSPFLTFLKIRRCQLTRGWGVADDDAWDFMDKLIQLNPKHRLGAGVFQVDKTKRVMVRTDPGGYDCIRNHPYLKDVHELSPEQKVQNPVPSLRDLAIRACVELVKKDSMDFEIMQKHPPGDGSSHDMTRLEKRDRMCVMHLCDKLNLLKVSGDAVGQQPRLYSRFFTDIVHCRLYSKYQERLGTHDFCGLTQMNDNHGRTPESLNEDPYATPLKMDPVKIAIISNPLFSSGSETVFDDETRKKHKKDLKKCIAAINKARPKMVVVNGPLKESEKLLARISDSIPVLANDGQKDAYAAWYWAIQCISISAKSDQVASNATEQMKWLREQLEASRMSKHTLFVFTDGDPRDLPSFLHKRMARGRVQALIGHYKKRGDDADRSLTTKLKYDHKVDDDAKVKHVNDDNQSVRSTDSADEEQDDFSMKVFGCSENSIRWITMEEDGEWSQTLEFLEG</sequence>
<dbReference type="Proteomes" id="UP001153069">
    <property type="component" value="Unassembled WGS sequence"/>
</dbReference>
<dbReference type="Gene3D" id="1.10.510.10">
    <property type="entry name" value="Transferase(Phosphotransferase) domain 1"/>
    <property type="match status" value="1"/>
</dbReference>
<dbReference type="Gene3D" id="3.30.200.20">
    <property type="entry name" value="Phosphorylase Kinase, domain 1"/>
    <property type="match status" value="1"/>
</dbReference>
<dbReference type="PROSITE" id="PS50011">
    <property type="entry name" value="PROTEIN_KINASE_DOM"/>
    <property type="match status" value="1"/>
</dbReference>
<dbReference type="EMBL" id="CAICTM010002971">
    <property type="protein sequence ID" value="CAB9530642.1"/>
    <property type="molecule type" value="Genomic_DNA"/>
</dbReference>
<comment type="caution">
    <text evidence="12">The sequence shown here is derived from an EMBL/GenBank/DDBJ whole genome shotgun (WGS) entry which is preliminary data.</text>
</comment>
<comment type="catalytic activity">
    <reaction evidence="7">
        <text>L-threonyl-[protein] + ATP = O-phospho-L-threonyl-[protein] + ADP + H(+)</text>
        <dbReference type="Rhea" id="RHEA:46608"/>
        <dbReference type="Rhea" id="RHEA-COMP:11060"/>
        <dbReference type="Rhea" id="RHEA-COMP:11605"/>
        <dbReference type="ChEBI" id="CHEBI:15378"/>
        <dbReference type="ChEBI" id="CHEBI:30013"/>
        <dbReference type="ChEBI" id="CHEBI:30616"/>
        <dbReference type="ChEBI" id="CHEBI:61977"/>
        <dbReference type="ChEBI" id="CHEBI:456216"/>
        <dbReference type="EC" id="2.7.11.1"/>
    </reaction>
</comment>
<evidence type="ECO:0000256" key="2">
    <source>
        <dbReference type="ARBA" id="ARBA00022527"/>
    </source>
</evidence>
<feature type="binding site" evidence="9">
    <location>
        <position position="232"/>
    </location>
    <ligand>
        <name>ATP</name>
        <dbReference type="ChEBI" id="CHEBI:30616"/>
    </ligand>
</feature>
<evidence type="ECO:0000259" key="11">
    <source>
        <dbReference type="PROSITE" id="PS50011"/>
    </source>
</evidence>
<dbReference type="PANTHER" id="PTHR24356:SF163">
    <property type="entry name" value="3-PHOSPHOINOSITIDE-DEPENDENT PROTEIN KINASE 1-RELATED"/>
    <property type="match status" value="1"/>
</dbReference>
<evidence type="ECO:0000256" key="4">
    <source>
        <dbReference type="ARBA" id="ARBA00022741"/>
    </source>
</evidence>
<comment type="catalytic activity">
    <reaction evidence="8">
        <text>L-seryl-[protein] + ATP = O-phospho-L-seryl-[protein] + ADP + H(+)</text>
        <dbReference type="Rhea" id="RHEA:17989"/>
        <dbReference type="Rhea" id="RHEA-COMP:9863"/>
        <dbReference type="Rhea" id="RHEA-COMP:11604"/>
        <dbReference type="ChEBI" id="CHEBI:15378"/>
        <dbReference type="ChEBI" id="CHEBI:29999"/>
        <dbReference type="ChEBI" id="CHEBI:30616"/>
        <dbReference type="ChEBI" id="CHEBI:83421"/>
        <dbReference type="ChEBI" id="CHEBI:456216"/>
        <dbReference type="EC" id="2.7.11.1"/>
    </reaction>
</comment>
<evidence type="ECO:0000256" key="8">
    <source>
        <dbReference type="ARBA" id="ARBA00048679"/>
    </source>
</evidence>
<dbReference type="GO" id="GO:0005524">
    <property type="term" value="F:ATP binding"/>
    <property type="evidence" value="ECO:0007669"/>
    <property type="project" value="UniProtKB-UniRule"/>
</dbReference>
<dbReference type="EC" id="2.7.11.1" evidence="1"/>
<dbReference type="InterPro" id="IPR019734">
    <property type="entry name" value="TPR_rpt"/>
</dbReference>
<feature type="compositionally biased region" description="Basic and acidic residues" evidence="10">
    <location>
        <begin position="138"/>
        <end position="162"/>
    </location>
</feature>
<dbReference type="InterPro" id="IPR008271">
    <property type="entry name" value="Ser/Thr_kinase_AS"/>
</dbReference>
<gene>
    <name evidence="12" type="ORF">SEMRO_2973_G341260.1</name>
</gene>
<evidence type="ECO:0000313" key="13">
    <source>
        <dbReference type="Proteomes" id="UP001153069"/>
    </source>
</evidence>
<dbReference type="CDD" id="cd05123">
    <property type="entry name" value="STKc_AGC"/>
    <property type="match status" value="1"/>
</dbReference>
<dbReference type="Pfam" id="PF00069">
    <property type="entry name" value="Pkinase"/>
    <property type="match status" value="1"/>
</dbReference>
<dbReference type="PROSITE" id="PS00107">
    <property type="entry name" value="PROTEIN_KINASE_ATP"/>
    <property type="match status" value="1"/>
</dbReference>
<feature type="region of interest" description="Disordered" evidence="10">
    <location>
        <begin position="138"/>
        <end position="170"/>
    </location>
</feature>
<keyword evidence="5 12" id="KW-0418">Kinase</keyword>
<dbReference type="OrthoDB" id="347657at2759"/>
<dbReference type="InterPro" id="IPR011990">
    <property type="entry name" value="TPR-like_helical_dom_sf"/>
</dbReference>
<evidence type="ECO:0000256" key="5">
    <source>
        <dbReference type="ARBA" id="ARBA00022777"/>
    </source>
</evidence>
<dbReference type="Gene3D" id="1.25.40.10">
    <property type="entry name" value="Tetratricopeptide repeat domain"/>
    <property type="match status" value="1"/>
</dbReference>
<dbReference type="InterPro" id="IPR017441">
    <property type="entry name" value="Protein_kinase_ATP_BS"/>
</dbReference>
<dbReference type="AlphaFoldDB" id="A0A9N8F0Y6"/>
<keyword evidence="13" id="KW-1185">Reference proteome</keyword>
<proteinExistence type="predicted"/>
<name>A0A9N8F0Y6_9STRA</name>
<keyword evidence="6 9" id="KW-0067">ATP-binding</keyword>
<dbReference type="SMART" id="SM00028">
    <property type="entry name" value="TPR"/>
    <property type="match status" value="3"/>
</dbReference>
<dbReference type="SUPFAM" id="SSF56112">
    <property type="entry name" value="Protein kinase-like (PK-like)"/>
    <property type="match status" value="1"/>
</dbReference>
<evidence type="ECO:0000256" key="3">
    <source>
        <dbReference type="ARBA" id="ARBA00022679"/>
    </source>
</evidence>
<dbReference type="InterPro" id="IPR000719">
    <property type="entry name" value="Prot_kinase_dom"/>
</dbReference>